<dbReference type="AlphaFoldDB" id="A0A2T2ZX12"/>
<gene>
    <name evidence="2" type="ORF">BD289DRAFT_443506</name>
</gene>
<sequence>MRFQRNVVFYAGATNRFVCLSSCVGYFGFFCESVECRLFFCLDAYVMHSLTHWLYHVLLSGWCCTCCPGTRRA</sequence>
<evidence type="ECO:0000313" key="2">
    <source>
        <dbReference type="EMBL" id="PSR78729.1"/>
    </source>
</evidence>
<dbReference type="Proteomes" id="UP000241462">
    <property type="component" value="Unassembled WGS sequence"/>
</dbReference>
<organism evidence="2 3">
    <name type="scientific">Coniella lustricola</name>
    <dbReference type="NCBI Taxonomy" id="2025994"/>
    <lineage>
        <taxon>Eukaryota</taxon>
        <taxon>Fungi</taxon>
        <taxon>Dikarya</taxon>
        <taxon>Ascomycota</taxon>
        <taxon>Pezizomycotina</taxon>
        <taxon>Sordariomycetes</taxon>
        <taxon>Sordariomycetidae</taxon>
        <taxon>Diaporthales</taxon>
        <taxon>Schizoparmaceae</taxon>
        <taxon>Coniella</taxon>
    </lineage>
</organism>
<keyword evidence="1" id="KW-1133">Transmembrane helix</keyword>
<keyword evidence="3" id="KW-1185">Reference proteome</keyword>
<keyword evidence="1" id="KW-0472">Membrane</keyword>
<reference evidence="2 3" key="1">
    <citation type="journal article" date="2018" name="Mycol. Prog.">
        <title>Coniella lustricola, a new species from submerged detritus.</title>
        <authorList>
            <person name="Raudabaugh D.B."/>
            <person name="Iturriaga T."/>
            <person name="Carver A."/>
            <person name="Mondo S."/>
            <person name="Pangilinan J."/>
            <person name="Lipzen A."/>
            <person name="He G."/>
            <person name="Amirebrahimi M."/>
            <person name="Grigoriev I.V."/>
            <person name="Miller A.N."/>
        </authorList>
    </citation>
    <scope>NUCLEOTIDE SEQUENCE [LARGE SCALE GENOMIC DNA]</scope>
    <source>
        <strain evidence="2 3">B22-T-1</strain>
    </source>
</reference>
<protein>
    <submittedName>
        <fullName evidence="2">Uncharacterized protein</fullName>
    </submittedName>
</protein>
<evidence type="ECO:0000256" key="1">
    <source>
        <dbReference type="SAM" id="Phobius"/>
    </source>
</evidence>
<proteinExistence type="predicted"/>
<dbReference type="EMBL" id="KZ678595">
    <property type="protein sequence ID" value="PSR78729.1"/>
    <property type="molecule type" value="Genomic_DNA"/>
</dbReference>
<accession>A0A2T2ZX12</accession>
<keyword evidence="1" id="KW-0812">Transmembrane</keyword>
<evidence type="ECO:0000313" key="3">
    <source>
        <dbReference type="Proteomes" id="UP000241462"/>
    </source>
</evidence>
<dbReference type="InParanoid" id="A0A2T2ZX12"/>
<name>A0A2T2ZX12_9PEZI</name>
<feature type="transmembrane region" description="Helical" evidence="1">
    <location>
        <begin position="7"/>
        <end position="29"/>
    </location>
</feature>